<keyword evidence="1" id="KW-0732">Signal</keyword>
<evidence type="ECO:0000256" key="1">
    <source>
        <dbReference type="SAM" id="SignalP"/>
    </source>
</evidence>
<feature type="signal peptide" evidence="1">
    <location>
        <begin position="1"/>
        <end position="22"/>
    </location>
</feature>
<feature type="chain" id="PRO_5044877006" evidence="1">
    <location>
        <begin position="23"/>
        <end position="84"/>
    </location>
</feature>
<evidence type="ECO:0000313" key="3">
    <source>
        <dbReference type="Proteomes" id="UP001642260"/>
    </source>
</evidence>
<proteinExistence type="predicted"/>
<accession>A0ABC8JYV3</accession>
<dbReference type="AlphaFoldDB" id="A0ABC8JYV3"/>
<evidence type="ECO:0000313" key="2">
    <source>
        <dbReference type="EMBL" id="CAH8348243.1"/>
    </source>
</evidence>
<reference evidence="2 3" key="1">
    <citation type="submission" date="2022-03" db="EMBL/GenBank/DDBJ databases">
        <authorList>
            <person name="Macdonald S."/>
            <person name="Ahmed S."/>
            <person name="Newling K."/>
        </authorList>
    </citation>
    <scope>NUCLEOTIDE SEQUENCE [LARGE SCALE GENOMIC DNA]</scope>
</reference>
<dbReference type="Proteomes" id="UP001642260">
    <property type="component" value="Unassembled WGS sequence"/>
</dbReference>
<sequence length="84" mass="9306">MKNTSLKLFAVCICEGSYLVDAREMTEEVNCLDRKCVTPTAENIVICHKDDDCKKYCPKECQPSNPCVFTCTKSGGCLCQCKGI</sequence>
<comment type="caution">
    <text evidence="2">The sequence shown here is derived from an EMBL/GenBank/DDBJ whole genome shotgun (WGS) entry which is preliminary data.</text>
</comment>
<protein>
    <submittedName>
        <fullName evidence="2">Uncharacterized protein</fullName>
    </submittedName>
</protein>
<name>A0ABC8JYV3_ERUVS</name>
<keyword evidence="3" id="KW-1185">Reference proteome</keyword>
<gene>
    <name evidence="2" type="ORF">ERUC_LOCUS17319</name>
</gene>
<dbReference type="EMBL" id="CAKOAT010159599">
    <property type="protein sequence ID" value="CAH8348243.1"/>
    <property type="molecule type" value="Genomic_DNA"/>
</dbReference>
<organism evidence="2 3">
    <name type="scientific">Eruca vesicaria subsp. sativa</name>
    <name type="common">Garden rocket</name>
    <name type="synonym">Eruca sativa</name>
    <dbReference type="NCBI Taxonomy" id="29727"/>
    <lineage>
        <taxon>Eukaryota</taxon>
        <taxon>Viridiplantae</taxon>
        <taxon>Streptophyta</taxon>
        <taxon>Embryophyta</taxon>
        <taxon>Tracheophyta</taxon>
        <taxon>Spermatophyta</taxon>
        <taxon>Magnoliopsida</taxon>
        <taxon>eudicotyledons</taxon>
        <taxon>Gunneridae</taxon>
        <taxon>Pentapetalae</taxon>
        <taxon>rosids</taxon>
        <taxon>malvids</taxon>
        <taxon>Brassicales</taxon>
        <taxon>Brassicaceae</taxon>
        <taxon>Brassiceae</taxon>
        <taxon>Eruca</taxon>
    </lineage>
</organism>